<organism evidence="2 3">
    <name type="scientific">Paenibacillus chartarius</name>
    <dbReference type="NCBI Taxonomy" id="747481"/>
    <lineage>
        <taxon>Bacteria</taxon>
        <taxon>Bacillati</taxon>
        <taxon>Bacillota</taxon>
        <taxon>Bacilli</taxon>
        <taxon>Bacillales</taxon>
        <taxon>Paenibacillaceae</taxon>
        <taxon>Paenibacillus</taxon>
    </lineage>
</organism>
<dbReference type="PANTHER" id="PTHR42815:SF2">
    <property type="entry name" value="FAD-BINDING, PUTATIVE (AFU_ORTHOLOGUE AFUA_6G07600)-RELATED"/>
    <property type="match status" value="1"/>
</dbReference>
<dbReference type="Pfam" id="PF01243">
    <property type="entry name" value="PNPOx_N"/>
    <property type="match status" value="1"/>
</dbReference>
<feature type="domain" description="Pyridoxamine 5'-phosphate oxidase N-terminal" evidence="1">
    <location>
        <begin position="33"/>
        <end position="153"/>
    </location>
</feature>
<proteinExistence type="predicted"/>
<dbReference type="NCBIfam" id="TIGR04025">
    <property type="entry name" value="PPOX_FMN_DR2398"/>
    <property type="match status" value="1"/>
</dbReference>
<dbReference type="PANTHER" id="PTHR42815">
    <property type="entry name" value="FAD-BINDING, PUTATIVE (AFU_ORTHOLOGUE AFUA_6G07600)-RELATED"/>
    <property type="match status" value="1"/>
</dbReference>
<keyword evidence="3" id="KW-1185">Reference proteome</keyword>
<protein>
    <submittedName>
        <fullName evidence="2">Pyridoxamine 5'-phosphate oxidase family protein</fullName>
    </submittedName>
</protein>
<evidence type="ECO:0000313" key="3">
    <source>
        <dbReference type="Proteomes" id="UP001589776"/>
    </source>
</evidence>
<dbReference type="EMBL" id="JBHLWN010000121">
    <property type="protein sequence ID" value="MFC0216484.1"/>
    <property type="molecule type" value="Genomic_DNA"/>
</dbReference>
<comment type="caution">
    <text evidence="2">The sequence shown here is derived from an EMBL/GenBank/DDBJ whole genome shotgun (WGS) entry which is preliminary data.</text>
</comment>
<dbReference type="Proteomes" id="UP001589776">
    <property type="component" value="Unassembled WGS sequence"/>
</dbReference>
<dbReference type="InterPro" id="IPR012349">
    <property type="entry name" value="Split_barrel_FMN-bd"/>
</dbReference>
<name>A0ABV6DV33_9BACL</name>
<gene>
    <name evidence="2" type="ORF">ACFFK0_29225</name>
</gene>
<dbReference type="InterPro" id="IPR011576">
    <property type="entry name" value="Pyridox_Oxase_N"/>
</dbReference>
<dbReference type="Gene3D" id="2.30.110.10">
    <property type="entry name" value="Electron Transport, Fmn-binding Protein, Chain A"/>
    <property type="match status" value="1"/>
</dbReference>
<sequence length="209" mass="23305">MTTFQNLITTEEDLRKLLGNPNELVQNKSIPHLDPHAREFIAKSPFLLMATSDRTGMCDVSPRGDAPGFVLVVDEQHLVIPERPGNRRMDSMRNILSNPAVGLIFMIPGLEETLRVNGTACITKDEPLLSRMEAHGRTPLVGIGVQVKECYIHCAKSIKRSNLWKSETWLERGQLPNIAQALADHVRLPGIDANAIAKALQDSYTNRLY</sequence>
<evidence type="ECO:0000313" key="2">
    <source>
        <dbReference type="EMBL" id="MFC0216484.1"/>
    </source>
</evidence>
<dbReference type="RefSeq" id="WP_377474714.1">
    <property type="nucleotide sequence ID" value="NZ_JBHLWN010000121.1"/>
</dbReference>
<dbReference type="SUPFAM" id="SSF50475">
    <property type="entry name" value="FMN-binding split barrel"/>
    <property type="match status" value="1"/>
</dbReference>
<accession>A0ABV6DV33</accession>
<evidence type="ECO:0000259" key="1">
    <source>
        <dbReference type="Pfam" id="PF01243"/>
    </source>
</evidence>
<reference evidence="2 3" key="1">
    <citation type="submission" date="2024-09" db="EMBL/GenBank/DDBJ databases">
        <authorList>
            <person name="Sun Q."/>
            <person name="Mori K."/>
        </authorList>
    </citation>
    <scope>NUCLEOTIDE SEQUENCE [LARGE SCALE GENOMIC DNA]</scope>
    <source>
        <strain evidence="2 3">CCM 7759</strain>
    </source>
</reference>
<dbReference type="InterPro" id="IPR024029">
    <property type="entry name" value="Pyridox_Oxase_FMN-dep"/>
</dbReference>